<evidence type="ECO:0000259" key="2">
    <source>
        <dbReference type="Pfam" id="PF02829"/>
    </source>
</evidence>
<comment type="caution">
    <text evidence="4">The sequence shown here is derived from an EMBL/GenBank/DDBJ whole genome shotgun (WGS) entry which is preliminary data.</text>
</comment>
<dbReference type="InterPro" id="IPR004173">
    <property type="entry name" value="3H_domain"/>
</dbReference>
<protein>
    <submittedName>
        <fullName evidence="4">Transcription repressor NadR</fullName>
    </submittedName>
</protein>
<dbReference type="OrthoDB" id="9792661at2"/>
<dbReference type="Gene3D" id="1.10.10.10">
    <property type="entry name" value="Winged helix-like DNA-binding domain superfamily/Winged helix DNA-binding domain"/>
    <property type="match status" value="1"/>
</dbReference>
<evidence type="ECO:0000313" key="5">
    <source>
        <dbReference type="Proteomes" id="UP000260680"/>
    </source>
</evidence>
<feature type="domain" description="3H" evidence="2">
    <location>
        <begin position="77"/>
        <end position="171"/>
    </location>
</feature>
<dbReference type="PANTHER" id="PTHR40068:SF1">
    <property type="entry name" value="TRANSCRIPTION REPRESSOR NIAR-RELATED"/>
    <property type="match status" value="1"/>
</dbReference>
<sequence>MDGSRRRKKIVELLIAQGQPVAGGDLARRLGVSRQVVVQDIALLRAENERIISTNKGYLLHRGEDEDKQAYIRIFRTSHRTEHTLDELNTIVDYGGRLKNVLIEHQLYGQIEVDLIINNRLDAAEFVEHMKSSNDQPLNVLTGGCHYHTVEADTEKNLDFIEAELKKKGYLI</sequence>
<feature type="binding site" evidence="1">
    <location>
        <position position="146"/>
    </location>
    <ligand>
        <name>Ni(2+)</name>
        <dbReference type="ChEBI" id="CHEBI:49786"/>
    </ligand>
</feature>
<evidence type="ECO:0000259" key="3">
    <source>
        <dbReference type="Pfam" id="PF08279"/>
    </source>
</evidence>
<dbReference type="SUPFAM" id="SSF75500">
    <property type="entry name" value="Putative transcriptional regulator TM1602, C-terminal domain"/>
    <property type="match status" value="1"/>
</dbReference>
<name>A0A3E2N684_9FIRM</name>
<proteinExistence type="predicted"/>
<dbReference type="PANTHER" id="PTHR40068">
    <property type="entry name" value="TRANSCRIPTION REPRESSOR NIAR-RELATED"/>
    <property type="match status" value="1"/>
</dbReference>
<reference evidence="4 5" key="1">
    <citation type="submission" date="2018-07" db="EMBL/GenBank/DDBJ databases">
        <title>New species, Clostridium PI-S10-A1B.</title>
        <authorList>
            <person name="Krishna G."/>
            <person name="Summeta K."/>
            <person name="Shikha S."/>
            <person name="Prabhu P.B."/>
            <person name="Suresh K."/>
        </authorList>
    </citation>
    <scope>NUCLEOTIDE SEQUENCE [LARGE SCALE GENOMIC DNA]</scope>
    <source>
        <strain evidence="4 5">PI-S10-A1B</strain>
    </source>
</reference>
<evidence type="ECO:0000256" key="1">
    <source>
        <dbReference type="PIRSR" id="PIRSR037847-1"/>
    </source>
</evidence>
<accession>A0A3E2N684</accession>
<feature type="domain" description="Helix-turn-helix type 11" evidence="3">
    <location>
        <begin position="6"/>
        <end position="58"/>
    </location>
</feature>
<dbReference type="Gene3D" id="3.30.1340.20">
    <property type="entry name" value="3H domain"/>
    <property type="match status" value="1"/>
</dbReference>
<dbReference type="InterPro" id="IPR013196">
    <property type="entry name" value="HTH_11"/>
</dbReference>
<organism evidence="4 5">
    <name type="scientific">Lacrimispora amygdalina</name>
    <dbReference type="NCBI Taxonomy" id="253257"/>
    <lineage>
        <taxon>Bacteria</taxon>
        <taxon>Bacillati</taxon>
        <taxon>Bacillota</taxon>
        <taxon>Clostridia</taxon>
        <taxon>Lachnospirales</taxon>
        <taxon>Lachnospiraceae</taxon>
        <taxon>Lacrimispora</taxon>
    </lineage>
</organism>
<gene>
    <name evidence="4" type="ORF">DS742_23365</name>
</gene>
<dbReference type="InterPro" id="IPR036388">
    <property type="entry name" value="WH-like_DNA-bd_sf"/>
</dbReference>
<feature type="binding site" evidence="1">
    <location>
        <position position="87"/>
    </location>
    <ligand>
        <name>Ni(2+)</name>
        <dbReference type="ChEBI" id="CHEBI:49786"/>
    </ligand>
</feature>
<dbReference type="EMBL" id="QOHO01000083">
    <property type="protein sequence ID" value="RFZ76503.1"/>
    <property type="molecule type" value="Genomic_DNA"/>
</dbReference>
<feature type="binding site" evidence="1">
    <location>
        <position position="79"/>
    </location>
    <ligand>
        <name>Ni(2+)</name>
        <dbReference type="ChEBI" id="CHEBI:49786"/>
    </ligand>
</feature>
<dbReference type="InterPro" id="IPR035922">
    <property type="entry name" value="3H_dom_sf"/>
</dbReference>
<dbReference type="PIRSF" id="PIRSF037847">
    <property type="entry name" value="NiaR"/>
    <property type="match status" value="1"/>
</dbReference>
<dbReference type="Pfam" id="PF08279">
    <property type="entry name" value="HTH_11"/>
    <property type="match status" value="1"/>
</dbReference>
<dbReference type="InterPro" id="IPR036390">
    <property type="entry name" value="WH_DNA-bd_sf"/>
</dbReference>
<keyword evidence="1" id="KW-0479">Metal-binding</keyword>
<dbReference type="InterPro" id="IPR026043">
    <property type="entry name" value="NadR"/>
</dbReference>
<dbReference type="SUPFAM" id="SSF46785">
    <property type="entry name" value="Winged helix' DNA-binding domain"/>
    <property type="match status" value="1"/>
</dbReference>
<evidence type="ECO:0000313" key="4">
    <source>
        <dbReference type="EMBL" id="RFZ76503.1"/>
    </source>
</evidence>
<dbReference type="Pfam" id="PF02829">
    <property type="entry name" value="3H"/>
    <property type="match status" value="1"/>
</dbReference>
<dbReference type="Proteomes" id="UP000260680">
    <property type="component" value="Unassembled WGS sequence"/>
</dbReference>
<feature type="binding site" evidence="1">
    <location>
        <position position="148"/>
    </location>
    <ligand>
        <name>Ni(2+)</name>
        <dbReference type="ChEBI" id="CHEBI:49786"/>
    </ligand>
</feature>
<keyword evidence="1" id="KW-0533">Nickel</keyword>
<dbReference type="GO" id="GO:0046872">
    <property type="term" value="F:metal ion binding"/>
    <property type="evidence" value="ECO:0007669"/>
    <property type="project" value="UniProtKB-KW"/>
</dbReference>
<dbReference type="AlphaFoldDB" id="A0A3E2N684"/>